<organism evidence="2 3">
    <name type="scientific">Deinococcus radiotolerans</name>
    <dbReference type="NCBI Taxonomy" id="1309407"/>
    <lineage>
        <taxon>Bacteria</taxon>
        <taxon>Thermotogati</taxon>
        <taxon>Deinococcota</taxon>
        <taxon>Deinococci</taxon>
        <taxon>Deinococcales</taxon>
        <taxon>Deinococcaceae</taxon>
        <taxon>Deinococcus</taxon>
    </lineage>
</organism>
<proteinExistence type="predicted"/>
<sequence>MAGVMNVGAGQRKGEGHALPTNQEMELAAGLPAISGIRAGVRSAPGGQNADGIQRGARPVQ</sequence>
<dbReference type="EMBL" id="BMPE01000015">
    <property type="protein sequence ID" value="GGL13095.1"/>
    <property type="molecule type" value="Genomic_DNA"/>
</dbReference>
<accession>A0ABQ2FP49</accession>
<reference evidence="3" key="1">
    <citation type="journal article" date="2019" name="Int. J. Syst. Evol. Microbiol.">
        <title>The Global Catalogue of Microorganisms (GCM) 10K type strain sequencing project: providing services to taxonomists for standard genome sequencing and annotation.</title>
        <authorList>
            <consortium name="The Broad Institute Genomics Platform"/>
            <consortium name="The Broad Institute Genome Sequencing Center for Infectious Disease"/>
            <person name="Wu L."/>
            <person name="Ma J."/>
        </authorList>
    </citation>
    <scope>NUCLEOTIDE SEQUENCE [LARGE SCALE GENOMIC DNA]</scope>
    <source>
        <strain evidence="3">JCM 19173</strain>
    </source>
</reference>
<evidence type="ECO:0000313" key="2">
    <source>
        <dbReference type="EMBL" id="GGL13095.1"/>
    </source>
</evidence>
<name>A0ABQ2FP49_9DEIO</name>
<keyword evidence="3" id="KW-1185">Reference proteome</keyword>
<dbReference type="Proteomes" id="UP000604341">
    <property type="component" value="Unassembled WGS sequence"/>
</dbReference>
<feature type="region of interest" description="Disordered" evidence="1">
    <location>
        <begin position="40"/>
        <end position="61"/>
    </location>
</feature>
<evidence type="ECO:0000256" key="1">
    <source>
        <dbReference type="SAM" id="MobiDB-lite"/>
    </source>
</evidence>
<evidence type="ECO:0000313" key="3">
    <source>
        <dbReference type="Proteomes" id="UP000604341"/>
    </source>
</evidence>
<gene>
    <name evidence="2" type="ORF">GCM10010844_34860</name>
</gene>
<protein>
    <submittedName>
        <fullName evidence="2">Uncharacterized protein</fullName>
    </submittedName>
</protein>
<comment type="caution">
    <text evidence="2">The sequence shown here is derived from an EMBL/GenBank/DDBJ whole genome shotgun (WGS) entry which is preliminary data.</text>
</comment>